<organism evidence="2 3">
    <name type="scientific">Lysinibacillus parviboronicapiens</name>
    <dbReference type="NCBI Taxonomy" id="436516"/>
    <lineage>
        <taxon>Bacteria</taxon>
        <taxon>Bacillati</taxon>
        <taxon>Bacillota</taxon>
        <taxon>Bacilli</taxon>
        <taxon>Bacillales</taxon>
        <taxon>Bacillaceae</taxon>
        <taxon>Lysinibacillus</taxon>
    </lineage>
</organism>
<feature type="transmembrane region" description="Helical" evidence="1">
    <location>
        <begin position="46"/>
        <end position="64"/>
    </location>
</feature>
<feature type="transmembrane region" description="Helical" evidence="1">
    <location>
        <begin position="22"/>
        <end position="39"/>
    </location>
</feature>
<gene>
    <name evidence="2" type="ORF">ABIA69_000158</name>
</gene>
<reference evidence="2 3" key="1">
    <citation type="submission" date="2024-06" db="EMBL/GenBank/DDBJ databases">
        <title>Sorghum-associated microbial communities from plants grown in Nebraska, USA.</title>
        <authorList>
            <person name="Schachtman D."/>
        </authorList>
    </citation>
    <scope>NUCLEOTIDE SEQUENCE [LARGE SCALE GENOMIC DNA]</scope>
    <source>
        <strain evidence="2 3">736</strain>
    </source>
</reference>
<keyword evidence="3" id="KW-1185">Reference proteome</keyword>
<sequence length="66" mass="7613">MDTRFTYDNFVSDNSFTLLEPIFEAIVLFSVIMLMIVIIKKCRFGFLCSSQALLSLFLVNYYSLVA</sequence>
<dbReference type="EMBL" id="JBEPSB010000001">
    <property type="protein sequence ID" value="MET4559015.1"/>
    <property type="molecule type" value="Genomic_DNA"/>
</dbReference>
<comment type="caution">
    <text evidence="2">The sequence shown here is derived from an EMBL/GenBank/DDBJ whole genome shotgun (WGS) entry which is preliminary data.</text>
</comment>
<dbReference type="Proteomes" id="UP001549363">
    <property type="component" value="Unassembled WGS sequence"/>
</dbReference>
<protein>
    <submittedName>
        <fullName evidence="2">Uncharacterized protein</fullName>
    </submittedName>
</protein>
<keyword evidence="1" id="KW-0472">Membrane</keyword>
<accession>A0ABV2PDJ9</accession>
<keyword evidence="1" id="KW-0812">Transmembrane</keyword>
<name>A0ABV2PDJ9_9BACI</name>
<dbReference type="RefSeq" id="WP_354470699.1">
    <property type="nucleotide sequence ID" value="NZ_JBEPSB010000001.1"/>
</dbReference>
<evidence type="ECO:0000313" key="2">
    <source>
        <dbReference type="EMBL" id="MET4559015.1"/>
    </source>
</evidence>
<evidence type="ECO:0000313" key="3">
    <source>
        <dbReference type="Proteomes" id="UP001549363"/>
    </source>
</evidence>
<evidence type="ECO:0000256" key="1">
    <source>
        <dbReference type="SAM" id="Phobius"/>
    </source>
</evidence>
<keyword evidence="1" id="KW-1133">Transmembrane helix</keyword>
<proteinExistence type="predicted"/>